<evidence type="ECO:0000313" key="1">
    <source>
        <dbReference type="EMBL" id="KAJ3815568.1"/>
    </source>
</evidence>
<evidence type="ECO:0000313" key="2">
    <source>
        <dbReference type="Proteomes" id="UP001163835"/>
    </source>
</evidence>
<sequence>MLMQTPVHTALHRHISNFKTLYHSHTPYTLQMVFFPRYLLARLLALCVVLHVAVAIPVVHTSAGTLEQRKPTQAVLDQFQTLQIRVITFDENTEKFVSVNPDLLRDHDKSWLCIGFKCFRGKASPSGLKPEERIMNEKDLGPGLQIGVVSFLSQSQRDEILKSFGTEVIKAKENNLSYIQGMIADLTASWKEGMTLGIDNRPPIVVQLSKQDGIHGRYNSRSGKRRRGNPGGTKGDEQRG</sequence>
<accession>A0ACC1UFJ9</accession>
<reference evidence="1" key="1">
    <citation type="submission" date="2022-09" db="EMBL/GenBank/DDBJ databases">
        <title>A Global Phylogenomic Analysis of the Shiitake Genus Lentinula.</title>
        <authorList>
            <consortium name="DOE Joint Genome Institute"/>
            <person name="Sierra-Patev S."/>
            <person name="Min B."/>
            <person name="Naranjo-Ortiz M."/>
            <person name="Looney B."/>
            <person name="Konkel Z."/>
            <person name="Slot J.C."/>
            <person name="Sakamoto Y."/>
            <person name="Steenwyk J.L."/>
            <person name="Rokas A."/>
            <person name="Carro J."/>
            <person name="Camarero S."/>
            <person name="Ferreira P."/>
            <person name="Molpeceres G."/>
            <person name="Ruiz-Duenas F.J."/>
            <person name="Serrano A."/>
            <person name="Henrissat B."/>
            <person name="Drula E."/>
            <person name="Hughes K.W."/>
            <person name="Mata J.L."/>
            <person name="Ishikawa N.K."/>
            <person name="Vargas-Isla R."/>
            <person name="Ushijima S."/>
            <person name="Smith C.A."/>
            <person name="Ahrendt S."/>
            <person name="Andreopoulos W."/>
            <person name="He G."/>
            <person name="Labutti K."/>
            <person name="Lipzen A."/>
            <person name="Ng V."/>
            <person name="Riley R."/>
            <person name="Sandor L."/>
            <person name="Barry K."/>
            <person name="Martinez A.T."/>
            <person name="Xiao Y."/>
            <person name="Gibbons J.G."/>
            <person name="Terashima K."/>
            <person name="Grigoriev I.V."/>
            <person name="Hibbett D.S."/>
        </authorList>
    </citation>
    <scope>NUCLEOTIDE SEQUENCE</scope>
    <source>
        <strain evidence="1">TMI1499</strain>
    </source>
</reference>
<comment type="caution">
    <text evidence="1">The sequence shown here is derived from an EMBL/GenBank/DDBJ whole genome shotgun (WGS) entry which is preliminary data.</text>
</comment>
<name>A0ACC1UFJ9_9AGAR</name>
<dbReference type="Proteomes" id="UP001163835">
    <property type="component" value="Unassembled WGS sequence"/>
</dbReference>
<dbReference type="EMBL" id="MU794948">
    <property type="protein sequence ID" value="KAJ3815568.1"/>
    <property type="molecule type" value="Genomic_DNA"/>
</dbReference>
<organism evidence="1 2">
    <name type="scientific">Lentinula aff. lateritia</name>
    <dbReference type="NCBI Taxonomy" id="2804960"/>
    <lineage>
        <taxon>Eukaryota</taxon>
        <taxon>Fungi</taxon>
        <taxon>Dikarya</taxon>
        <taxon>Basidiomycota</taxon>
        <taxon>Agaricomycotina</taxon>
        <taxon>Agaricomycetes</taxon>
        <taxon>Agaricomycetidae</taxon>
        <taxon>Agaricales</taxon>
        <taxon>Marasmiineae</taxon>
        <taxon>Omphalotaceae</taxon>
        <taxon>Lentinula</taxon>
    </lineage>
</organism>
<keyword evidence="2" id="KW-1185">Reference proteome</keyword>
<proteinExistence type="predicted"/>
<gene>
    <name evidence="1" type="ORF">F5876DRAFT_61471</name>
</gene>
<protein>
    <submittedName>
        <fullName evidence="1">Uncharacterized protein</fullName>
    </submittedName>
</protein>